<comment type="caution">
    <text evidence="5">The sequence shown here is derived from an EMBL/GenBank/DDBJ whole genome shotgun (WGS) entry which is preliminary data.</text>
</comment>
<dbReference type="PANTHER" id="PTHR36507">
    <property type="entry name" value="BLL1555 PROTEIN"/>
    <property type="match status" value="1"/>
</dbReference>
<evidence type="ECO:0000313" key="5">
    <source>
        <dbReference type="EMBL" id="MEI7037329.1"/>
    </source>
</evidence>
<feature type="domain" description="Blue (type 1) copper" evidence="4">
    <location>
        <begin position="219"/>
        <end position="337"/>
    </location>
</feature>
<dbReference type="Proteomes" id="UP001381174">
    <property type="component" value="Unassembled WGS sequence"/>
</dbReference>
<dbReference type="InterPro" id="IPR052721">
    <property type="entry name" value="ET_Amicyanin"/>
</dbReference>
<feature type="domain" description="Blue (type 1) copper" evidence="4">
    <location>
        <begin position="37"/>
        <end position="142"/>
    </location>
</feature>
<evidence type="ECO:0000256" key="1">
    <source>
        <dbReference type="ARBA" id="ARBA00022723"/>
    </source>
</evidence>
<dbReference type="InterPro" id="IPR000923">
    <property type="entry name" value="BlueCu_1"/>
</dbReference>
<keyword evidence="2" id="KW-0186">Copper</keyword>
<dbReference type="Pfam" id="PF00127">
    <property type="entry name" value="Copper-bind"/>
    <property type="match status" value="2"/>
</dbReference>
<evidence type="ECO:0000259" key="4">
    <source>
        <dbReference type="Pfam" id="PF00127"/>
    </source>
</evidence>
<dbReference type="SUPFAM" id="SSF49503">
    <property type="entry name" value="Cupredoxins"/>
    <property type="match status" value="2"/>
</dbReference>
<name>A0ABU8JDK0_9GAMM</name>
<proteinExistence type="predicted"/>
<organism evidence="5 6">
    <name type="scientific">Fulvimonas yonginensis</name>
    <dbReference type="NCBI Taxonomy" id="1495200"/>
    <lineage>
        <taxon>Bacteria</taxon>
        <taxon>Pseudomonadati</taxon>
        <taxon>Pseudomonadota</taxon>
        <taxon>Gammaproteobacteria</taxon>
        <taxon>Lysobacterales</taxon>
        <taxon>Rhodanobacteraceae</taxon>
        <taxon>Fulvimonas</taxon>
    </lineage>
</organism>
<accession>A0ABU8JDK0</accession>
<reference evidence="5 6" key="1">
    <citation type="journal article" date="2014" name="Int. J. Syst. Evol. Microbiol.">
        <title>Fulvimonas yonginensis sp. nov., isolated from greenhouse soil, and emended description of the genus Fulvimonas.</title>
        <authorList>
            <person name="Ahn J.H."/>
            <person name="Kim S.J."/>
            <person name="Weon H.Y."/>
            <person name="Hong S.B."/>
            <person name="Seok S.J."/>
            <person name="Kwon S.W."/>
        </authorList>
    </citation>
    <scope>NUCLEOTIDE SEQUENCE [LARGE SCALE GENOMIC DNA]</scope>
    <source>
        <strain evidence="5 6">KACC 16952</strain>
    </source>
</reference>
<feature type="chain" id="PRO_5045962879" evidence="3">
    <location>
        <begin position="23"/>
        <end position="339"/>
    </location>
</feature>
<evidence type="ECO:0000256" key="2">
    <source>
        <dbReference type="ARBA" id="ARBA00023008"/>
    </source>
</evidence>
<evidence type="ECO:0000256" key="3">
    <source>
        <dbReference type="SAM" id="SignalP"/>
    </source>
</evidence>
<evidence type="ECO:0000313" key="6">
    <source>
        <dbReference type="Proteomes" id="UP001381174"/>
    </source>
</evidence>
<dbReference type="Gene3D" id="2.60.40.420">
    <property type="entry name" value="Cupredoxins - blue copper proteins"/>
    <property type="match status" value="2"/>
</dbReference>
<dbReference type="RefSeq" id="WP_336807955.1">
    <property type="nucleotide sequence ID" value="NZ_JBBBNY010000007.1"/>
</dbReference>
<dbReference type="PANTHER" id="PTHR36507:SF1">
    <property type="entry name" value="BLL1555 PROTEIN"/>
    <property type="match status" value="1"/>
</dbReference>
<keyword evidence="3" id="KW-0732">Signal</keyword>
<dbReference type="InterPro" id="IPR008972">
    <property type="entry name" value="Cupredoxin"/>
</dbReference>
<sequence length="339" mass="36575">MKRLAKTLLYLVASTLAMPAFGAHWRASVGAQGENMGRQAMAFLPNEMWIHAGDTITWTFDSNEIHTVTFLVSGQMRPPFPVGCPPGPPPGITPSGSSVDGAHCVNTGPQVAGQSYTVRFPVAGNFKLVCLVHSDMTGVVHVLPPGMPLPYDQAYYDRLANDMRHALLAGMDRSLNDPDAQQLFDMRDHEAGSPRGFRHRVIAGWGVIGATPGGHVNLAVMRFHHPVIYVRAGQTVEWDNADPTTPHTITFGAEPLDPTVPSGNVSTDADGALHAVMHSRSDNVSSGFIVAEPQERTGLAQTPPGTTRFRVTFTQPGLYPYVCALHEELGMHGEVIVTK</sequence>
<keyword evidence="6" id="KW-1185">Reference proteome</keyword>
<feature type="signal peptide" evidence="3">
    <location>
        <begin position="1"/>
        <end position="22"/>
    </location>
</feature>
<protein>
    <submittedName>
        <fullName evidence="5">Plastocyanin/azurin family copper-binding protein</fullName>
    </submittedName>
</protein>
<dbReference type="EMBL" id="JBBBNY010000007">
    <property type="protein sequence ID" value="MEI7037329.1"/>
    <property type="molecule type" value="Genomic_DNA"/>
</dbReference>
<gene>
    <name evidence="5" type="ORF">WAT24_11225</name>
</gene>
<keyword evidence="1" id="KW-0479">Metal-binding</keyword>